<accession>A0A4V6P420</accession>
<dbReference type="InterPro" id="IPR026881">
    <property type="entry name" value="WYL_dom"/>
</dbReference>
<dbReference type="InterPro" id="IPR051534">
    <property type="entry name" value="CBASS_pafABC_assoc_protein"/>
</dbReference>
<dbReference type="EMBL" id="SMCQ01000030">
    <property type="protein sequence ID" value="TCV91679.1"/>
    <property type="molecule type" value="Genomic_DNA"/>
</dbReference>
<protein>
    <submittedName>
        <fullName evidence="3">WYL domain-containing protein</fullName>
    </submittedName>
</protein>
<dbReference type="Pfam" id="PF13280">
    <property type="entry name" value="WYL"/>
    <property type="match status" value="1"/>
</dbReference>
<evidence type="ECO:0000259" key="2">
    <source>
        <dbReference type="Pfam" id="PF25583"/>
    </source>
</evidence>
<dbReference type="PANTHER" id="PTHR34580:SF1">
    <property type="entry name" value="PROTEIN PAFC"/>
    <property type="match status" value="1"/>
</dbReference>
<dbReference type="InterPro" id="IPR057727">
    <property type="entry name" value="WCX_dom"/>
</dbReference>
<evidence type="ECO:0000259" key="1">
    <source>
        <dbReference type="Pfam" id="PF13280"/>
    </source>
</evidence>
<keyword evidence="4" id="KW-1185">Reference proteome</keyword>
<feature type="domain" description="WYL" evidence="1">
    <location>
        <begin position="136"/>
        <end position="213"/>
    </location>
</feature>
<dbReference type="Proteomes" id="UP000295515">
    <property type="component" value="Unassembled WGS sequence"/>
</dbReference>
<comment type="caution">
    <text evidence="3">The sequence shown here is derived from an EMBL/GenBank/DDBJ whole genome shotgun (WGS) entry which is preliminary data.</text>
</comment>
<sequence>MGKRMYYVFKIIMEAKGKTITSQEVLERLKEYDIQVDIKTIHSCVHRINEFFYEWIGDNLILIVRKGGLRIQKEFFEDGELQFLCDSIVFHQDLKSEDKKQLVLKLLQLSSYHQQQRLVHFQATEKSLSFSLFLNLSNIMKAIENKTVLTFQYINYEIEAYHLKEVPSLKGNKNDQYILSPYQIVSQNNHYYVIGYNEKYQGRLSTYRIDRMRFIQTTHLSYQDIREQFDMIDEIEKMTNMYTSTLRDTLQLECDHKLLRELVSRFGMDIHIQKLYQDHYLITIENTPISEGLIGWLMMLQDQVKVIAPTALKEDIKKRLMKMVSLYEDVI</sequence>
<organism evidence="3 4">
    <name type="scientific">Longibaculum muris</name>
    <dbReference type="NCBI Taxonomy" id="1796628"/>
    <lineage>
        <taxon>Bacteria</taxon>
        <taxon>Bacillati</taxon>
        <taxon>Bacillota</taxon>
        <taxon>Erysipelotrichia</taxon>
        <taxon>Erysipelotrichales</taxon>
        <taxon>Coprobacillaceae</taxon>
        <taxon>Longibaculum</taxon>
    </lineage>
</organism>
<gene>
    <name evidence="3" type="ORF">EDD60_13029</name>
</gene>
<evidence type="ECO:0000313" key="3">
    <source>
        <dbReference type="EMBL" id="TCV91679.1"/>
    </source>
</evidence>
<dbReference type="AlphaFoldDB" id="A0A4V6P420"/>
<dbReference type="PANTHER" id="PTHR34580">
    <property type="match status" value="1"/>
</dbReference>
<dbReference type="RefSeq" id="WP_066450218.1">
    <property type="nucleotide sequence ID" value="NZ_JANKBF010000022.1"/>
</dbReference>
<feature type="domain" description="WCX" evidence="2">
    <location>
        <begin position="259"/>
        <end position="324"/>
    </location>
</feature>
<reference evidence="3 4" key="1">
    <citation type="submission" date="2019-03" db="EMBL/GenBank/DDBJ databases">
        <title>Genomic Encyclopedia of Type Strains, Phase IV (KMG-IV): sequencing the most valuable type-strain genomes for metagenomic binning, comparative biology and taxonomic classification.</title>
        <authorList>
            <person name="Goeker M."/>
        </authorList>
    </citation>
    <scope>NUCLEOTIDE SEQUENCE [LARGE SCALE GENOMIC DNA]</scope>
    <source>
        <strain evidence="3 4">DSM 29487</strain>
    </source>
</reference>
<evidence type="ECO:0000313" key="4">
    <source>
        <dbReference type="Proteomes" id="UP000295515"/>
    </source>
</evidence>
<proteinExistence type="predicted"/>
<dbReference type="Pfam" id="PF25583">
    <property type="entry name" value="WCX"/>
    <property type="match status" value="1"/>
</dbReference>
<dbReference type="PROSITE" id="PS52050">
    <property type="entry name" value="WYL"/>
    <property type="match status" value="1"/>
</dbReference>
<dbReference type="GeneID" id="98916647"/>
<name>A0A4V6P420_9FIRM</name>